<dbReference type="EMBL" id="SLWA01000005">
    <property type="protein sequence ID" value="TCN56547.1"/>
    <property type="molecule type" value="Genomic_DNA"/>
</dbReference>
<dbReference type="SUPFAM" id="SSF53474">
    <property type="entry name" value="alpha/beta-Hydrolases"/>
    <property type="match status" value="1"/>
</dbReference>
<dbReference type="InterPro" id="IPR029058">
    <property type="entry name" value="AB_hydrolase_fold"/>
</dbReference>
<dbReference type="Gene3D" id="3.40.50.1820">
    <property type="entry name" value="alpha/beta hydrolase"/>
    <property type="match status" value="1"/>
</dbReference>
<gene>
    <name evidence="1" type="ORF">EV142_105326</name>
</gene>
<dbReference type="Proteomes" id="UP000295270">
    <property type="component" value="Unassembled WGS sequence"/>
</dbReference>
<sequence>MVAYAYAAQYPNEVKKLALMDALLPGIEPVWSQVSASAWWFGFFSWQPSGSIVSGKEKEFLTGFWHVVAFAKDSFTKEESAEFIRAYSLNGVITGSFRWFGAFSQDAKDNVELMKTKLNMPVLTMGGQYFAAAFLKEHTKIVANDVHETNIPNSGHWLVQENTAAVQKGLLEFFLEKK</sequence>
<evidence type="ECO:0000313" key="2">
    <source>
        <dbReference type="Proteomes" id="UP000295270"/>
    </source>
</evidence>
<reference evidence="1 2" key="1">
    <citation type="journal article" date="2015" name="Stand. Genomic Sci.">
        <title>Genomic Encyclopedia of Bacterial and Archaeal Type Strains, Phase III: the genomes of soil and plant-associated and newly described type strains.</title>
        <authorList>
            <person name="Whitman W.B."/>
            <person name="Woyke T."/>
            <person name="Klenk H.P."/>
            <person name="Zhou Y."/>
            <person name="Lilburn T.G."/>
            <person name="Beck B.J."/>
            <person name="De Vos P."/>
            <person name="Vandamme P."/>
            <person name="Eisen J.A."/>
            <person name="Garrity G."/>
            <person name="Hugenholtz P."/>
            <person name="Kyrpides N.C."/>
        </authorList>
    </citation>
    <scope>NUCLEOTIDE SEQUENCE [LARGE SCALE GENOMIC DNA]</scope>
    <source>
        <strain evidence="1 2">P5626</strain>
    </source>
</reference>
<organism evidence="1 2">
    <name type="scientific">Flavobacterium circumlabens</name>
    <dbReference type="NCBI Taxonomy" id="2133765"/>
    <lineage>
        <taxon>Bacteria</taxon>
        <taxon>Pseudomonadati</taxon>
        <taxon>Bacteroidota</taxon>
        <taxon>Flavobacteriia</taxon>
        <taxon>Flavobacteriales</taxon>
        <taxon>Flavobacteriaceae</taxon>
        <taxon>Flavobacterium</taxon>
    </lineage>
</organism>
<keyword evidence="2" id="KW-1185">Reference proteome</keyword>
<proteinExistence type="predicted"/>
<name>A0ABY2AXW0_9FLAO</name>
<evidence type="ECO:0000313" key="1">
    <source>
        <dbReference type="EMBL" id="TCN56547.1"/>
    </source>
</evidence>
<comment type="caution">
    <text evidence="1">The sequence shown here is derived from an EMBL/GenBank/DDBJ whole genome shotgun (WGS) entry which is preliminary data.</text>
</comment>
<protein>
    <recommendedName>
        <fullName evidence="3">Alpha/beta hydrolase</fullName>
    </recommendedName>
</protein>
<accession>A0ABY2AXW0</accession>
<evidence type="ECO:0008006" key="3">
    <source>
        <dbReference type="Google" id="ProtNLM"/>
    </source>
</evidence>
<dbReference type="RefSeq" id="WP_262710766.1">
    <property type="nucleotide sequence ID" value="NZ_QWDN01000005.1"/>
</dbReference>